<dbReference type="NCBIfam" id="NF000940">
    <property type="entry name" value="PRK00094.1-2"/>
    <property type="match status" value="1"/>
</dbReference>
<comment type="similarity">
    <text evidence="1 13 17">Belongs to the NAD-dependent glycerol-3-phosphate dehydrogenase family.</text>
</comment>
<keyword evidence="8 13" id="KW-1208">Phospholipid metabolism</keyword>
<dbReference type="FunFam" id="1.10.1040.10:FF:000001">
    <property type="entry name" value="Glycerol-3-phosphate dehydrogenase [NAD(P)+]"/>
    <property type="match status" value="1"/>
</dbReference>
<feature type="binding site" evidence="13">
    <location>
        <position position="142"/>
    </location>
    <ligand>
        <name>NADPH</name>
        <dbReference type="ChEBI" id="CHEBI:57783"/>
    </ligand>
</feature>
<dbReference type="GO" id="GO:0051287">
    <property type="term" value="F:NAD binding"/>
    <property type="evidence" value="ECO:0007669"/>
    <property type="project" value="InterPro"/>
</dbReference>
<evidence type="ECO:0000256" key="13">
    <source>
        <dbReference type="HAMAP-Rule" id="MF_00394"/>
    </source>
</evidence>
<evidence type="ECO:0000256" key="10">
    <source>
        <dbReference type="ARBA" id="ARBA00066687"/>
    </source>
</evidence>
<sequence>MNDADLTIWGSGSWGTALAAHLAENGRTVCLWGRAEAQIERMRTTGRNEAYLPGTVLPDGVHLTANVEEAATASSMWALAVPSHAVEDMAQTLRPYLAHVACAVSLAKGIDADTGRTMTQVMEQVWQPNDPPCVALSGPSHAEEVALSAPTTVVAAHPDKQWAEAVRDVFMTDRFRVYTNTDRLGVELAGAAKNVLALAAGICDGVGYGDNAKAALITRGLAELRRLGHALGAVPETFAGLAGIGDLVVTCVSGHSRNRHLGEQLGRGHTLDEALDAMHMVAEGVYTTKAIHRLAQEHNVDMPITAAVNAILHEDADPHRLMERLMARAPKPEVRPASS</sequence>
<feature type="binding site" evidence="13">
    <location>
        <position position="108"/>
    </location>
    <ligand>
        <name>sn-glycerol 3-phosphate</name>
        <dbReference type="ChEBI" id="CHEBI:57597"/>
    </ligand>
</feature>
<dbReference type="InterPro" id="IPR013328">
    <property type="entry name" value="6PGD_dom2"/>
</dbReference>
<dbReference type="InterPro" id="IPR006109">
    <property type="entry name" value="G3P_DH_NAD-dep_C"/>
</dbReference>
<keyword evidence="3 13" id="KW-0521">NADP</keyword>
<dbReference type="GO" id="GO:0046167">
    <property type="term" value="P:glycerol-3-phosphate biosynthetic process"/>
    <property type="evidence" value="ECO:0007669"/>
    <property type="project" value="UniProtKB-UniRule"/>
</dbReference>
<dbReference type="SUPFAM" id="SSF48179">
    <property type="entry name" value="6-phosphogluconate dehydrogenase C-terminal domain-like"/>
    <property type="match status" value="1"/>
</dbReference>
<gene>
    <name evidence="13 20" type="primary">gpsA</name>
    <name evidence="20" type="ORF">CRI93_01565</name>
</gene>
<feature type="binding site" evidence="16">
    <location>
        <begin position="10"/>
        <end position="15"/>
    </location>
    <ligand>
        <name>NAD(+)</name>
        <dbReference type="ChEBI" id="CHEBI:57540"/>
    </ligand>
</feature>
<comment type="subcellular location">
    <subcellularLocation>
        <location evidence="13">Cytoplasm</location>
    </subcellularLocation>
</comment>
<dbReference type="OrthoDB" id="9812273at2"/>
<feature type="binding site" evidence="13">
    <location>
        <position position="193"/>
    </location>
    <ligand>
        <name>sn-glycerol 3-phosphate</name>
        <dbReference type="ChEBI" id="CHEBI:57597"/>
    </ligand>
</feature>
<keyword evidence="21" id="KW-1185">Reference proteome</keyword>
<dbReference type="EMBL" id="PDEP01000001">
    <property type="protein sequence ID" value="PEN09441.1"/>
    <property type="molecule type" value="Genomic_DNA"/>
</dbReference>
<dbReference type="GO" id="GO:0046168">
    <property type="term" value="P:glycerol-3-phosphate catabolic process"/>
    <property type="evidence" value="ECO:0007669"/>
    <property type="project" value="InterPro"/>
</dbReference>
<feature type="binding site" evidence="13">
    <location>
        <position position="257"/>
    </location>
    <ligand>
        <name>NADPH</name>
        <dbReference type="ChEBI" id="CHEBI:57783"/>
    </ligand>
</feature>
<evidence type="ECO:0000256" key="2">
    <source>
        <dbReference type="ARBA" id="ARBA00022516"/>
    </source>
</evidence>
<dbReference type="AlphaFoldDB" id="A0A2H3NQ93"/>
<dbReference type="PANTHER" id="PTHR11728">
    <property type="entry name" value="GLYCEROL-3-PHOSPHATE DEHYDROGENASE"/>
    <property type="match status" value="1"/>
</dbReference>
<evidence type="ECO:0000256" key="17">
    <source>
        <dbReference type="RuleBase" id="RU000437"/>
    </source>
</evidence>
<feature type="binding site" evidence="13">
    <location>
        <position position="258"/>
    </location>
    <ligand>
        <name>sn-glycerol 3-phosphate</name>
        <dbReference type="ChEBI" id="CHEBI:57597"/>
    </ligand>
</feature>
<feature type="binding site" evidence="15">
    <location>
        <position position="108"/>
    </location>
    <ligand>
        <name>substrate</name>
    </ligand>
</feature>
<evidence type="ECO:0000313" key="21">
    <source>
        <dbReference type="Proteomes" id="UP000221024"/>
    </source>
</evidence>
<feature type="binding site" evidence="13">
    <location>
        <position position="257"/>
    </location>
    <ligand>
        <name>sn-glycerol 3-phosphate</name>
        <dbReference type="ChEBI" id="CHEBI:57597"/>
    </ligand>
</feature>
<dbReference type="Pfam" id="PF07479">
    <property type="entry name" value="NAD_Gly3P_dh_C"/>
    <property type="match status" value="1"/>
</dbReference>
<name>A0A2H3NQ93_9BACT</name>
<feature type="binding site" evidence="13">
    <location>
        <position position="108"/>
    </location>
    <ligand>
        <name>NADPH</name>
        <dbReference type="ChEBI" id="CHEBI:57783"/>
    </ligand>
</feature>
<dbReference type="UniPathway" id="UPA00940"/>
<dbReference type="GO" id="GO:0008654">
    <property type="term" value="P:phospholipid biosynthetic process"/>
    <property type="evidence" value="ECO:0007669"/>
    <property type="project" value="UniProtKB-KW"/>
</dbReference>
<dbReference type="Gene3D" id="1.10.1040.10">
    <property type="entry name" value="N-(1-d-carboxylethyl)-l-norvaline Dehydrogenase, domain 2"/>
    <property type="match status" value="1"/>
</dbReference>
<evidence type="ECO:0000256" key="15">
    <source>
        <dbReference type="PIRSR" id="PIRSR000114-2"/>
    </source>
</evidence>
<dbReference type="InterPro" id="IPR011128">
    <property type="entry name" value="G3P_DH_NAD-dep_N"/>
</dbReference>
<dbReference type="PRINTS" id="PR00077">
    <property type="entry name" value="GPDHDRGNASE"/>
</dbReference>
<evidence type="ECO:0000259" key="18">
    <source>
        <dbReference type="Pfam" id="PF01210"/>
    </source>
</evidence>
<dbReference type="InterPro" id="IPR036291">
    <property type="entry name" value="NAD(P)-bd_dom_sf"/>
</dbReference>
<keyword evidence="6 13" id="KW-0443">Lipid metabolism</keyword>
<evidence type="ECO:0000256" key="16">
    <source>
        <dbReference type="PIRSR" id="PIRSR000114-3"/>
    </source>
</evidence>
<dbReference type="GO" id="GO:0005829">
    <property type="term" value="C:cytosol"/>
    <property type="evidence" value="ECO:0007669"/>
    <property type="project" value="TreeGrafter"/>
</dbReference>
<dbReference type="PIRSF" id="PIRSF000114">
    <property type="entry name" value="Glycerol-3-P_dh"/>
    <property type="match status" value="1"/>
</dbReference>
<evidence type="ECO:0000313" key="20">
    <source>
        <dbReference type="EMBL" id="PEN09441.1"/>
    </source>
</evidence>
<evidence type="ECO:0000256" key="5">
    <source>
        <dbReference type="ARBA" id="ARBA00023027"/>
    </source>
</evidence>
<dbReference type="PROSITE" id="PS00957">
    <property type="entry name" value="NAD_G3PDH"/>
    <property type="match status" value="1"/>
</dbReference>
<evidence type="ECO:0000256" key="8">
    <source>
        <dbReference type="ARBA" id="ARBA00023264"/>
    </source>
</evidence>
<feature type="active site" description="Proton acceptor" evidence="13 14">
    <location>
        <position position="193"/>
    </location>
</feature>
<comment type="pathway">
    <text evidence="13">Membrane lipid metabolism; glycerophospholipid metabolism.</text>
</comment>
<evidence type="ECO:0000256" key="9">
    <source>
        <dbReference type="ARBA" id="ARBA00052716"/>
    </source>
</evidence>
<dbReference type="Pfam" id="PF01210">
    <property type="entry name" value="NAD_Gly3P_dh_N"/>
    <property type="match status" value="1"/>
</dbReference>
<feature type="binding site" evidence="13">
    <location>
        <position position="13"/>
    </location>
    <ligand>
        <name>NADPH</name>
        <dbReference type="ChEBI" id="CHEBI:57783"/>
    </ligand>
</feature>
<feature type="binding site" evidence="13">
    <location>
        <position position="14"/>
    </location>
    <ligand>
        <name>NADPH</name>
        <dbReference type="ChEBI" id="CHEBI:57783"/>
    </ligand>
</feature>
<accession>A0A2H3NQ93</accession>
<keyword evidence="2 13" id="KW-0444">Lipid biosynthesis</keyword>
<evidence type="ECO:0000256" key="11">
    <source>
        <dbReference type="ARBA" id="ARBA00069372"/>
    </source>
</evidence>
<keyword evidence="13" id="KW-0547">Nucleotide-binding</keyword>
<feature type="binding site" evidence="13">
    <location>
        <position position="256"/>
    </location>
    <ligand>
        <name>sn-glycerol 3-phosphate</name>
        <dbReference type="ChEBI" id="CHEBI:57597"/>
    </ligand>
</feature>
<feature type="domain" description="Glycerol-3-phosphate dehydrogenase NAD-dependent N-terminal" evidence="18">
    <location>
        <begin position="7"/>
        <end position="162"/>
    </location>
</feature>
<organism evidence="20 21">
    <name type="scientific">Longimonas halophila</name>
    <dbReference type="NCBI Taxonomy" id="1469170"/>
    <lineage>
        <taxon>Bacteria</taxon>
        <taxon>Pseudomonadati</taxon>
        <taxon>Rhodothermota</taxon>
        <taxon>Rhodothermia</taxon>
        <taxon>Rhodothermales</taxon>
        <taxon>Salisaetaceae</taxon>
        <taxon>Longimonas</taxon>
    </lineage>
</organism>
<feature type="domain" description="Glycerol-3-phosphate dehydrogenase NAD-dependent C-terminal" evidence="19">
    <location>
        <begin position="182"/>
        <end position="322"/>
    </location>
</feature>
<evidence type="ECO:0000256" key="4">
    <source>
        <dbReference type="ARBA" id="ARBA00023002"/>
    </source>
</evidence>
<evidence type="ECO:0000256" key="3">
    <source>
        <dbReference type="ARBA" id="ARBA00022857"/>
    </source>
</evidence>
<dbReference type="PANTHER" id="PTHR11728:SF1">
    <property type="entry name" value="GLYCEROL-3-PHOSPHATE DEHYDROGENASE [NAD(+)] 2, CHLOROPLASTIC"/>
    <property type="match status" value="1"/>
</dbReference>
<feature type="binding site" evidence="13">
    <location>
        <position position="283"/>
    </location>
    <ligand>
        <name>NADPH</name>
        <dbReference type="ChEBI" id="CHEBI:57783"/>
    </ligand>
</feature>
<comment type="catalytic activity">
    <reaction evidence="13">
        <text>sn-glycerol 3-phosphate + NAD(+) = dihydroxyacetone phosphate + NADH + H(+)</text>
        <dbReference type="Rhea" id="RHEA:11092"/>
        <dbReference type="ChEBI" id="CHEBI:15378"/>
        <dbReference type="ChEBI" id="CHEBI:57540"/>
        <dbReference type="ChEBI" id="CHEBI:57597"/>
        <dbReference type="ChEBI" id="CHEBI:57642"/>
        <dbReference type="ChEBI" id="CHEBI:57945"/>
        <dbReference type="EC" id="1.1.1.94"/>
    </reaction>
</comment>
<feature type="binding site" evidence="13">
    <location>
        <position position="138"/>
    </location>
    <ligand>
        <name>sn-glycerol 3-phosphate</name>
        <dbReference type="ChEBI" id="CHEBI:57597"/>
    </ligand>
</feature>
<feature type="binding site" evidence="13">
    <location>
        <position position="246"/>
    </location>
    <ligand>
        <name>sn-glycerol 3-phosphate</name>
        <dbReference type="ChEBI" id="CHEBI:57597"/>
    </ligand>
</feature>
<comment type="caution">
    <text evidence="13">Lacks conserved residue(s) required for the propagation of feature annotation.</text>
</comment>
<feature type="binding site" evidence="13">
    <location>
        <position position="281"/>
    </location>
    <ligand>
        <name>NADPH</name>
        <dbReference type="ChEBI" id="CHEBI:57783"/>
    </ligand>
</feature>
<feature type="binding site" evidence="15">
    <location>
        <begin position="257"/>
        <end position="258"/>
    </location>
    <ligand>
        <name>substrate</name>
    </ligand>
</feature>
<feature type="binding site" evidence="13">
    <location>
        <position position="51"/>
    </location>
    <ligand>
        <name>NADPH</name>
        <dbReference type="ChEBI" id="CHEBI:57783"/>
    </ligand>
</feature>
<keyword evidence="4 13" id="KW-0560">Oxidoreductase</keyword>
<feature type="binding site" evidence="16">
    <location>
        <position position="142"/>
    </location>
    <ligand>
        <name>NAD(+)</name>
        <dbReference type="ChEBI" id="CHEBI:57540"/>
    </ligand>
</feature>
<dbReference type="Proteomes" id="UP000221024">
    <property type="component" value="Unassembled WGS sequence"/>
</dbReference>
<dbReference type="SUPFAM" id="SSF51735">
    <property type="entry name" value="NAD(P)-binding Rossmann-fold domains"/>
    <property type="match status" value="1"/>
</dbReference>
<feature type="binding site" evidence="13">
    <location>
        <position position="34"/>
    </location>
    <ligand>
        <name>NADPH</name>
        <dbReference type="ChEBI" id="CHEBI:57783"/>
    </ligand>
</feature>
<dbReference type="HAMAP" id="MF_00394">
    <property type="entry name" value="NAD_Glyc3P_dehydrog"/>
    <property type="match status" value="1"/>
</dbReference>
<evidence type="ECO:0000256" key="14">
    <source>
        <dbReference type="PIRSR" id="PIRSR000114-1"/>
    </source>
</evidence>
<evidence type="ECO:0000256" key="1">
    <source>
        <dbReference type="ARBA" id="ARBA00011009"/>
    </source>
</evidence>
<dbReference type="FunFam" id="3.40.50.720:FF:000019">
    <property type="entry name" value="Glycerol-3-phosphate dehydrogenase [NAD(P)+]"/>
    <property type="match status" value="1"/>
</dbReference>
<proteinExistence type="inferred from homology"/>
<evidence type="ECO:0000256" key="12">
    <source>
        <dbReference type="ARBA" id="ARBA00080511"/>
    </source>
</evidence>
<dbReference type="Gene3D" id="3.40.50.720">
    <property type="entry name" value="NAD(P)-binding Rossmann-like Domain"/>
    <property type="match status" value="1"/>
</dbReference>
<dbReference type="EC" id="1.1.1.94" evidence="10 13"/>
<keyword evidence="5 13" id="KW-0520">NAD</keyword>
<evidence type="ECO:0000259" key="19">
    <source>
        <dbReference type="Pfam" id="PF07479"/>
    </source>
</evidence>
<evidence type="ECO:0000256" key="6">
    <source>
        <dbReference type="ARBA" id="ARBA00023098"/>
    </source>
</evidence>
<feature type="binding site" evidence="13">
    <location>
        <position position="140"/>
    </location>
    <ligand>
        <name>sn-glycerol 3-phosphate</name>
        <dbReference type="ChEBI" id="CHEBI:57597"/>
    </ligand>
</feature>
<reference evidence="20 21" key="1">
    <citation type="submission" date="2017-10" db="EMBL/GenBank/DDBJ databases">
        <title>Draft genome of Longimonas halophila.</title>
        <authorList>
            <person name="Goh K.M."/>
            <person name="Shamsir M.S."/>
            <person name="Lim S.W."/>
        </authorList>
    </citation>
    <scope>NUCLEOTIDE SEQUENCE [LARGE SCALE GENOMIC DNA]</scope>
    <source>
        <strain evidence="20 21">KCTC 42399</strain>
    </source>
</reference>
<dbReference type="InterPro" id="IPR008927">
    <property type="entry name" value="6-PGluconate_DH-like_C_sf"/>
</dbReference>
<protein>
    <recommendedName>
        <fullName evidence="11 13">Glycerol-3-phosphate dehydrogenase [NAD(P)+]</fullName>
        <ecNumber evidence="10 13">1.1.1.94</ecNumber>
    </recommendedName>
    <alternativeName>
        <fullName evidence="13">NAD(P)(+)-dependent glycerol-3-phosphate dehydrogenase</fullName>
    </alternativeName>
    <alternativeName>
        <fullName evidence="12 13">NAD(P)H-dependent dihydroxyacetone-phosphate reductase</fullName>
    </alternativeName>
</protein>
<dbReference type="GO" id="GO:0141153">
    <property type="term" value="F:glycerol-3-phosphate dehydrogenase (NADP+) activity"/>
    <property type="evidence" value="ECO:0007669"/>
    <property type="project" value="RHEA"/>
</dbReference>
<dbReference type="NCBIfam" id="NF000942">
    <property type="entry name" value="PRK00094.1-4"/>
    <property type="match status" value="1"/>
</dbReference>
<feature type="binding site" evidence="16">
    <location>
        <position position="257"/>
    </location>
    <ligand>
        <name>NAD(+)</name>
        <dbReference type="ChEBI" id="CHEBI:57540"/>
    </ligand>
</feature>
<evidence type="ECO:0000256" key="7">
    <source>
        <dbReference type="ARBA" id="ARBA00023209"/>
    </source>
</evidence>
<keyword evidence="13" id="KW-0963">Cytoplasm</keyword>
<keyword evidence="7 13" id="KW-0594">Phospholipid biosynthesis</keyword>
<dbReference type="RefSeq" id="WP_098060839.1">
    <property type="nucleotide sequence ID" value="NZ_PDEP01000001.1"/>
</dbReference>
<dbReference type="GO" id="GO:0005975">
    <property type="term" value="P:carbohydrate metabolic process"/>
    <property type="evidence" value="ECO:0007669"/>
    <property type="project" value="InterPro"/>
</dbReference>
<comment type="function">
    <text evidence="13">Catalyzes the reduction of the glycolytic intermediate dihydroxyacetone phosphate (DHAP) to sn-glycerol 3-phosphate (G3P), the key precursor for phospholipid synthesis.</text>
</comment>
<dbReference type="InterPro" id="IPR006168">
    <property type="entry name" value="G3P_DH_NAD-dep"/>
</dbReference>
<comment type="caution">
    <text evidence="20">The sequence shown here is derived from an EMBL/GenBank/DDBJ whole genome shotgun (WGS) entry which is preliminary data.</text>
</comment>
<dbReference type="GO" id="GO:0141152">
    <property type="term" value="F:glycerol-3-phosphate dehydrogenase (NAD+) activity"/>
    <property type="evidence" value="ECO:0007669"/>
    <property type="project" value="RHEA"/>
</dbReference>
<comment type="catalytic activity">
    <reaction evidence="9">
        <text>sn-glycerol 3-phosphate + NADP(+) = dihydroxyacetone phosphate + NADPH + H(+)</text>
        <dbReference type="Rhea" id="RHEA:11096"/>
        <dbReference type="ChEBI" id="CHEBI:15378"/>
        <dbReference type="ChEBI" id="CHEBI:57597"/>
        <dbReference type="ChEBI" id="CHEBI:57642"/>
        <dbReference type="ChEBI" id="CHEBI:57783"/>
        <dbReference type="ChEBI" id="CHEBI:58349"/>
        <dbReference type="EC" id="1.1.1.94"/>
    </reaction>
    <physiologicalReaction direction="right-to-left" evidence="9">
        <dbReference type="Rhea" id="RHEA:11098"/>
    </physiologicalReaction>
</comment>
<dbReference type="GO" id="GO:0006650">
    <property type="term" value="P:glycerophospholipid metabolic process"/>
    <property type="evidence" value="ECO:0007669"/>
    <property type="project" value="UniProtKB-UniRule"/>
</dbReference>